<dbReference type="InterPro" id="IPR011004">
    <property type="entry name" value="Trimer_LpxA-like_sf"/>
</dbReference>
<dbReference type="SUPFAM" id="SSF56801">
    <property type="entry name" value="Acetyl-CoA synthetase-like"/>
    <property type="match status" value="1"/>
</dbReference>
<dbReference type="SUPFAM" id="SSF51161">
    <property type="entry name" value="Trimeric LpxA-like enzymes"/>
    <property type="match status" value="3"/>
</dbReference>
<proteinExistence type="predicted"/>
<reference evidence="8 9" key="1">
    <citation type="submission" date="2016-06" db="EMBL/GenBank/DDBJ databases">
        <authorList>
            <person name="Kjaerup R.B."/>
            <person name="Dalgaard T.S."/>
            <person name="Juul-Madsen H.R."/>
        </authorList>
    </citation>
    <scope>NUCLEOTIDE SEQUENCE [LARGE SCALE GENOMIC DNA]</scope>
    <source>
        <strain evidence="8 9">1245139.5</strain>
    </source>
</reference>
<dbReference type="Pfam" id="PF00501">
    <property type="entry name" value="AMP-binding"/>
    <property type="match status" value="1"/>
</dbReference>
<dbReference type="PANTHER" id="PTHR45527">
    <property type="entry name" value="NONRIBOSOMAL PEPTIDE SYNTHETASE"/>
    <property type="match status" value="1"/>
</dbReference>
<keyword evidence="2" id="KW-0597">Phosphoprotein</keyword>
<dbReference type="GO" id="GO:0044550">
    <property type="term" value="P:secondary metabolite biosynthetic process"/>
    <property type="evidence" value="ECO:0007669"/>
    <property type="project" value="TreeGrafter"/>
</dbReference>
<dbReference type="OrthoDB" id="2472181at2"/>
<evidence type="ECO:0000256" key="5">
    <source>
        <dbReference type="SAM" id="MobiDB-lite"/>
    </source>
</evidence>
<dbReference type="NCBIfam" id="TIGR02353">
    <property type="entry name" value="NRPS_term_dom"/>
    <property type="match status" value="1"/>
</dbReference>
<evidence type="ECO:0000313" key="8">
    <source>
        <dbReference type="EMBL" id="OBK17091.1"/>
    </source>
</evidence>
<keyword evidence="9" id="KW-1185">Reference proteome</keyword>
<evidence type="ECO:0000256" key="6">
    <source>
        <dbReference type="SAM" id="Phobius"/>
    </source>
</evidence>
<evidence type="ECO:0000256" key="4">
    <source>
        <dbReference type="ARBA" id="ARBA00022737"/>
    </source>
</evidence>
<keyword evidence="4" id="KW-0677">Repeat</keyword>
<dbReference type="Gene3D" id="2.160.10.10">
    <property type="entry name" value="Hexapeptide repeat proteins"/>
    <property type="match status" value="2"/>
</dbReference>
<keyword evidence="3" id="KW-0808">Transferase</keyword>
<dbReference type="InterPro" id="IPR045851">
    <property type="entry name" value="AMP-bd_C_sf"/>
</dbReference>
<evidence type="ECO:0000256" key="2">
    <source>
        <dbReference type="ARBA" id="ARBA00022553"/>
    </source>
</evidence>
<feature type="transmembrane region" description="Helical" evidence="6">
    <location>
        <begin position="1105"/>
        <end position="1130"/>
    </location>
</feature>
<keyword evidence="6" id="KW-1133">Transmembrane helix</keyword>
<keyword evidence="6" id="KW-0472">Membrane</keyword>
<dbReference type="InterPro" id="IPR042099">
    <property type="entry name" value="ANL_N_sf"/>
</dbReference>
<evidence type="ECO:0000256" key="3">
    <source>
        <dbReference type="ARBA" id="ARBA00022679"/>
    </source>
</evidence>
<feature type="region of interest" description="Disordered" evidence="5">
    <location>
        <begin position="480"/>
        <end position="499"/>
    </location>
</feature>
<feature type="region of interest" description="Disordered" evidence="5">
    <location>
        <begin position="1035"/>
        <end position="1060"/>
    </location>
</feature>
<dbReference type="InterPro" id="IPR000873">
    <property type="entry name" value="AMP-dep_synth/lig_dom"/>
</dbReference>
<feature type="region of interest" description="Disordered" evidence="5">
    <location>
        <begin position="1271"/>
        <end position="1317"/>
    </location>
</feature>
<dbReference type="SMART" id="SM00823">
    <property type="entry name" value="PKS_PP"/>
    <property type="match status" value="1"/>
</dbReference>
<dbReference type="Gene3D" id="3.30.300.30">
    <property type="match status" value="1"/>
</dbReference>
<feature type="domain" description="Carrier" evidence="7">
    <location>
        <begin position="504"/>
        <end position="579"/>
    </location>
</feature>
<sequence>MPAIPAQYLLSTDAPSPRTLIDIFNDTAAQYPDAVAIDDGDVQITYSELLEDMNDSVAWLAARGIGRGDRIGIRMPSGSYSLYVAILAVLAAGAAYVPVDADDPDERADLVFGEAGVVAVISAKGIERTQGASRGWRAGAPLARDDAWIIFTSGSTGTPKGVAVTHRSAAAFVDAEARIFLQDNPIGPGDRVLAGLSVAFDASCEEMWLAWRHGACLVPAPRSLVRSGMDLGPWLVTRDVTVVSTVPSLAALWPAEALEAVRLLIFGGEACPPDLAERLAVGVEGGREVWNTYGPTEATVVACAARLDGSGAVSIGLPLAGWDLAVVDDHGEPVSIGATGELVIGGVGLARYLDTDKDAEKYGPMPTLGWTRAYRSGDLVRLERDGLYFCGRADDQVKVGGRRIELGEVDAALVNLNGVAGGAAAVRQTTTGTPILVGYVFSADPSFDITNARNELAERLPAAMVPRLVRVEELPTRTSGKIDRDALPWPPPGSTDEEDTTELAGTAARLAGLWRDLLGDTTTGTRAVLEADFFTLGGGSLTAAQLVVTLRQQYPQLTVADLYDHPRLGSLAAFLDELEPPPQVSERVVRPTPLRTQATQTLLMLPLATLSALQWVTWLALGNNVARALHLVPWAVAVNWWIVAAALVLFVTPMGRMGIAVLCARILLWNVRPGTYPRGGSVHLRVWFAERLAAASGAENLAGAPWLVYYARALGAEIGKGVDLHSVPPVTGLLTVGHRSAIEPEVDLCGHWVDGDLFHLGTITIGNDATIGARTTLLPGAVVGKNADVAPGSGVVDKIKNGQYWKGSPATKSGRVKHPWPDERPAPKPQWVAVYAVTSLLLAALPLLAVASGLVVIGLAVRHTRSLSQAVLPALLWIPAAALVGLTAYALITVIAVRTLSVGMREGYHPVRSRAGWQLWTTERLMDAARNYLFPIYASVFTPAWLRMLGARVGRGTEISTVLLTPRFAVIEDGAFLADDTMIASYELGGGWIYAAESTVGRRAFLGNSGITQPGRRVPDDGLVAVLSATPPKAKRGSSWLGSPPMRLRRRPAEADEETTYQPPTRLKVLRAAVEVCRLLPVTVTVAVGMAVLGVLQALVTRFGIWSAALGGGLVLLSAGAIAAVVTVAAKWLLVGRIKAGEHPLWSSFVWRNELADTFVETVAAPWFARAATGTPLLNLWLRGLGAAIGRGAWCETYWLPEADLVALGTGSTVNRGCVVQTHLFHDRIMRMDSVVLEPGATLGPHCVALPAARLGAGASVGPASLVVRGDEVPGSTRWQGNPVRPWKLGKQPGKQQAKQAGRKKSGRKNTAEGTAA</sequence>
<dbReference type="GO" id="GO:0031177">
    <property type="term" value="F:phosphopantetheine binding"/>
    <property type="evidence" value="ECO:0007669"/>
    <property type="project" value="InterPro"/>
</dbReference>
<evidence type="ECO:0000313" key="9">
    <source>
        <dbReference type="Proteomes" id="UP000093629"/>
    </source>
</evidence>
<dbReference type="NCBIfam" id="TIGR01733">
    <property type="entry name" value="AA-adenyl-dom"/>
    <property type="match status" value="1"/>
</dbReference>
<dbReference type="InterPro" id="IPR036736">
    <property type="entry name" value="ACP-like_sf"/>
</dbReference>
<dbReference type="Gene3D" id="1.10.1200.10">
    <property type="entry name" value="ACP-like"/>
    <property type="match status" value="1"/>
</dbReference>
<dbReference type="GO" id="GO:0016740">
    <property type="term" value="F:transferase activity"/>
    <property type="evidence" value="ECO:0007669"/>
    <property type="project" value="UniProtKB-KW"/>
</dbReference>
<organism evidence="8 9">
    <name type="scientific">Mycobacterium asiaticum</name>
    <dbReference type="NCBI Taxonomy" id="1790"/>
    <lineage>
        <taxon>Bacteria</taxon>
        <taxon>Bacillati</taxon>
        <taxon>Actinomycetota</taxon>
        <taxon>Actinomycetes</taxon>
        <taxon>Mycobacteriales</taxon>
        <taxon>Mycobacteriaceae</taxon>
        <taxon>Mycobacterium</taxon>
    </lineage>
</organism>
<dbReference type="InterPro" id="IPR012728">
    <property type="entry name" value="Pls/PosA_C"/>
</dbReference>
<dbReference type="PANTHER" id="PTHR45527:SF1">
    <property type="entry name" value="FATTY ACID SYNTHASE"/>
    <property type="match status" value="1"/>
</dbReference>
<dbReference type="EMBL" id="LZLQ01000055">
    <property type="protein sequence ID" value="OBK17091.1"/>
    <property type="molecule type" value="Genomic_DNA"/>
</dbReference>
<dbReference type="PROSITE" id="PS00101">
    <property type="entry name" value="HEXAPEP_TRANSFERASES"/>
    <property type="match status" value="1"/>
</dbReference>
<feature type="transmembrane region" description="Helical" evidence="6">
    <location>
        <begin position="832"/>
        <end position="862"/>
    </location>
</feature>
<comment type="caution">
    <text evidence="8">The sequence shown here is derived from an EMBL/GenBank/DDBJ whole genome shotgun (WGS) entry which is preliminary data.</text>
</comment>
<dbReference type="Gene3D" id="3.40.50.12780">
    <property type="entry name" value="N-terminal domain of ligase-like"/>
    <property type="match status" value="1"/>
</dbReference>
<dbReference type="CDD" id="cd05930">
    <property type="entry name" value="A_NRPS"/>
    <property type="match status" value="1"/>
</dbReference>
<dbReference type="GO" id="GO:0005737">
    <property type="term" value="C:cytoplasm"/>
    <property type="evidence" value="ECO:0007669"/>
    <property type="project" value="TreeGrafter"/>
</dbReference>
<dbReference type="PROSITE" id="PS50075">
    <property type="entry name" value="CARRIER"/>
    <property type="match status" value="1"/>
</dbReference>
<dbReference type="InterPro" id="IPR020806">
    <property type="entry name" value="PKS_PP-bd"/>
</dbReference>
<dbReference type="Proteomes" id="UP000093629">
    <property type="component" value="Unassembled WGS sequence"/>
</dbReference>
<dbReference type="RefSeq" id="WP_065158174.1">
    <property type="nucleotide sequence ID" value="NZ_LZLQ01000055.1"/>
</dbReference>
<feature type="compositionally biased region" description="Low complexity" evidence="5">
    <location>
        <begin position="1289"/>
        <end position="1300"/>
    </location>
</feature>
<protein>
    <submittedName>
        <fullName evidence="8">Amino acid adenylation protein</fullName>
    </submittedName>
</protein>
<feature type="transmembrane region" description="Helical" evidence="6">
    <location>
        <begin position="874"/>
        <end position="897"/>
    </location>
</feature>
<gene>
    <name evidence="8" type="ORF">A5636_23525</name>
</gene>
<name>A0A1A3N5K9_MYCAS</name>
<dbReference type="GO" id="GO:0043041">
    <property type="term" value="P:amino acid activation for nonribosomal peptide biosynthetic process"/>
    <property type="evidence" value="ECO:0007669"/>
    <property type="project" value="TreeGrafter"/>
</dbReference>
<keyword evidence="1" id="KW-0596">Phosphopantetheine</keyword>
<dbReference type="Pfam" id="PF00550">
    <property type="entry name" value="PP-binding"/>
    <property type="match status" value="1"/>
</dbReference>
<accession>A0A1A3N5K9</accession>
<dbReference type="InterPro" id="IPR018357">
    <property type="entry name" value="Hexapep_transf_CS"/>
</dbReference>
<dbReference type="PROSITE" id="PS00455">
    <property type="entry name" value="AMP_BINDING"/>
    <property type="match status" value="1"/>
</dbReference>
<dbReference type="InterPro" id="IPR020845">
    <property type="entry name" value="AMP-binding_CS"/>
</dbReference>
<feature type="transmembrane region" description="Helical" evidence="6">
    <location>
        <begin position="1076"/>
        <end position="1099"/>
    </location>
</feature>
<dbReference type="InterPro" id="IPR010071">
    <property type="entry name" value="AA_adenyl_dom"/>
</dbReference>
<keyword evidence="6" id="KW-0812">Transmembrane</keyword>
<evidence type="ECO:0000259" key="7">
    <source>
        <dbReference type="PROSITE" id="PS50075"/>
    </source>
</evidence>
<dbReference type="SUPFAM" id="SSF47336">
    <property type="entry name" value="ACP-like"/>
    <property type="match status" value="1"/>
</dbReference>
<dbReference type="InterPro" id="IPR009081">
    <property type="entry name" value="PP-bd_ACP"/>
</dbReference>
<evidence type="ECO:0000256" key="1">
    <source>
        <dbReference type="ARBA" id="ARBA00022450"/>
    </source>
</evidence>